<evidence type="ECO:0000313" key="5">
    <source>
        <dbReference type="EMBL" id="MBE9030182.1"/>
    </source>
</evidence>
<dbReference type="PROSITE" id="PS50005">
    <property type="entry name" value="TPR"/>
    <property type="match status" value="1"/>
</dbReference>
<keyword evidence="6" id="KW-1185">Reference proteome</keyword>
<sequence length="299" mass="33931">MKHLRHISIQVIILLGISLGIQKLAIAQLACTPEPQAMSKPSFRTPPSPAPHPKIASKTAIQTATEQGNYETVAKLWRQAIDKSGATGSKYYELGEALRFQGKFGQAITAYKTAIQITPENKNRLSYESVCDAWGRATAQNSEKLSAEDFMTYRPGVTTCVNIVLARHSDHYAIHERMGRFLYYKGQTNDTIQILQKAIRLMPCNIDLISQGKAINALLDLLIRDKQWLELQQTEAFLLKRYPDHKLAILRIKAWHLYTRRHIEKATRAYTTVLELDPTNKWAKAMLQEIATQKSQKKT</sequence>
<protein>
    <submittedName>
        <fullName evidence="5">Tetratricopeptide repeat protein</fullName>
    </submittedName>
</protein>
<dbReference type="PANTHER" id="PTHR44943:SF8">
    <property type="entry name" value="TPR REPEAT-CONTAINING PROTEIN MJ0263"/>
    <property type="match status" value="1"/>
</dbReference>
<evidence type="ECO:0000256" key="3">
    <source>
        <dbReference type="PROSITE-ProRule" id="PRU00339"/>
    </source>
</evidence>
<reference evidence="5" key="1">
    <citation type="submission" date="2020-10" db="EMBL/GenBank/DDBJ databases">
        <authorList>
            <person name="Castelo-Branco R."/>
            <person name="Eusebio N."/>
            <person name="Adriana R."/>
            <person name="Vieira A."/>
            <person name="Brugerolle De Fraissinette N."/>
            <person name="Rezende De Castro R."/>
            <person name="Schneider M.P."/>
            <person name="Vasconcelos V."/>
            <person name="Leao P.N."/>
        </authorList>
    </citation>
    <scope>NUCLEOTIDE SEQUENCE</scope>
    <source>
        <strain evidence="5">LEGE 11480</strain>
    </source>
</reference>
<dbReference type="RefSeq" id="WP_264325009.1">
    <property type="nucleotide sequence ID" value="NZ_JADEXQ010000030.1"/>
</dbReference>
<gene>
    <name evidence="5" type="ORF">IQ266_10620</name>
</gene>
<accession>A0A928Z3M8</accession>
<feature type="region of interest" description="Disordered" evidence="4">
    <location>
        <begin position="36"/>
        <end position="55"/>
    </location>
</feature>
<keyword evidence="1" id="KW-0677">Repeat</keyword>
<dbReference type="InterPro" id="IPR013105">
    <property type="entry name" value="TPR_2"/>
</dbReference>
<dbReference type="AlphaFoldDB" id="A0A928Z3M8"/>
<dbReference type="Proteomes" id="UP000625316">
    <property type="component" value="Unassembled WGS sequence"/>
</dbReference>
<dbReference type="Pfam" id="PF07719">
    <property type="entry name" value="TPR_2"/>
    <property type="match status" value="1"/>
</dbReference>
<dbReference type="InterPro" id="IPR051685">
    <property type="entry name" value="Ycf3/AcsC/BcsC/TPR_MFPF"/>
</dbReference>
<organism evidence="5 6">
    <name type="scientific">Romeriopsis navalis LEGE 11480</name>
    <dbReference type="NCBI Taxonomy" id="2777977"/>
    <lineage>
        <taxon>Bacteria</taxon>
        <taxon>Bacillati</taxon>
        <taxon>Cyanobacteriota</taxon>
        <taxon>Cyanophyceae</taxon>
        <taxon>Leptolyngbyales</taxon>
        <taxon>Leptolyngbyaceae</taxon>
        <taxon>Romeriopsis</taxon>
        <taxon>Romeriopsis navalis</taxon>
    </lineage>
</organism>
<dbReference type="SUPFAM" id="SSF48452">
    <property type="entry name" value="TPR-like"/>
    <property type="match status" value="1"/>
</dbReference>
<evidence type="ECO:0000313" key="6">
    <source>
        <dbReference type="Proteomes" id="UP000625316"/>
    </source>
</evidence>
<name>A0A928Z3M8_9CYAN</name>
<dbReference type="SMART" id="SM00028">
    <property type="entry name" value="TPR"/>
    <property type="match status" value="3"/>
</dbReference>
<proteinExistence type="predicted"/>
<comment type="caution">
    <text evidence="5">The sequence shown here is derived from an EMBL/GenBank/DDBJ whole genome shotgun (WGS) entry which is preliminary data.</text>
</comment>
<evidence type="ECO:0000256" key="1">
    <source>
        <dbReference type="ARBA" id="ARBA00022737"/>
    </source>
</evidence>
<dbReference type="InterPro" id="IPR019734">
    <property type="entry name" value="TPR_rpt"/>
</dbReference>
<evidence type="ECO:0000256" key="2">
    <source>
        <dbReference type="ARBA" id="ARBA00022803"/>
    </source>
</evidence>
<feature type="repeat" description="TPR" evidence="3">
    <location>
        <begin position="88"/>
        <end position="121"/>
    </location>
</feature>
<dbReference type="EMBL" id="JADEXQ010000030">
    <property type="protein sequence ID" value="MBE9030182.1"/>
    <property type="molecule type" value="Genomic_DNA"/>
</dbReference>
<dbReference type="PANTHER" id="PTHR44943">
    <property type="entry name" value="CELLULOSE SYNTHASE OPERON PROTEIN C"/>
    <property type="match status" value="1"/>
</dbReference>
<dbReference type="InterPro" id="IPR011990">
    <property type="entry name" value="TPR-like_helical_dom_sf"/>
</dbReference>
<dbReference type="Gene3D" id="1.25.40.10">
    <property type="entry name" value="Tetratricopeptide repeat domain"/>
    <property type="match status" value="2"/>
</dbReference>
<keyword evidence="2 3" id="KW-0802">TPR repeat</keyword>
<evidence type="ECO:0000256" key="4">
    <source>
        <dbReference type="SAM" id="MobiDB-lite"/>
    </source>
</evidence>